<gene>
    <name evidence="1" type="ORF">AVEN_150492_1</name>
</gene>
<name>A0A4Y2H705_ARAVE</name>
<dbReference type="Gene3D" id="3.30.420.10">
    <property type="entry name" value="Ribonuclease H-like superfamily/Ribonuclease H"/>
    <property type="match status" value="1"/>
</dbReference>
<sequence>MGILISVFFLRQSRSVVQYLANWRDVSDWRGVDIFNKLKALCYSCVLHLQWIPPHVNLKYNDIADGLAKEGTTMPQANVEPFIYLQLYSRRKAFVSISWRHPQAQSFHRSAKTEPAPVLLYILRGIGKTKQLWLA</sequence>
<proteinExistence type="predicted"/>
<accession>A0A4Y2H705</accession>
<dbReference type="AlphaFoldDB" id="A0A4Y2H705"/>
<dbReference type="EMBL" id="BGPR01001763">
    <property type="protein sequence ID" value="GBM61347.1"/>
    <property type="molecule type" value="Genomic_DNA"/>
</dbReference>
<dbReference type="OrthoDB" id="7764690at2759"/>
<dbReference type="InterPro" id="IPR036397">
    <property type="entry name" value="RNaseH_sf"/>
</dbReference>
<dbReference type="InterPro" id="IPR012337">
    <property type="entry name" value="RNaseH-like_sf"/>
</dbReference>
<dbReference type="GO" id="GO:0003676">
    <property type="term" value="F:nucleic acid binding"/>
    <property type="evidence" value="ECO:0007669"/>
    <property type="project" value="InterPro"/>
</dbReference>
<evidence type="ECO:0000313" key="1">
    <source>
        <dbReference type="EMBL" id="GBM61347.1"/>
    </source>
</evidence>
<dbReference type="Proteomes" id="UP000499080">
    <property type="component" value="Unassembled WGS sequence"/>
</dbReference>
<reference evidence="1 2" key="1">
    <citation type="journal article" date="2019" name="Sci. Rep.">
        <title>Orb-weaving spider Araneus ventricosus genome elucidates the spidroin gene catalogue.</title>
        <authorList>
            <person name="Kono N."/>
            <person name="Nakamura H."/>
            <person name="Ohtoshi R."/>
            <person name="Moran D.A.P."/>
            <person name="Shinohara A."/>
            <person name="Yoshida Y."/>
            <person name="Fujiwara M."/>
            <person name="Mori M."/>
            <person name="Tomita M."/>
            <person name="Arakawa K."/>
        </authorList>
    </citation>
    <scope>NUCLEOTIDE SEQUENCE [LARGE SCALE GENOMIC DNA]</scope>
</reference>
<comment type="caution">
    <text evidence="1">The sequence shown here is derived from an EMBL/GenBank/DDBJ whole genome shotgun (WGS) entry which is preliminary data.</text>
</comment>
<dbReference type="SUPFAM" id="SSF53098">
    <property type="entry name" value="Ribonuclease H-like"/>
    <property type="match status" value="1"/>
</dbReference>
<keyword evidence="2" id="KW-1185">Reference proteome</keyword>
<organism evidence="1 2">
    <name type="scientific">Araneus ventricosus</name>
    <name type="common">Orbweaver spider</name>
    <name type="synonym">Epeira ventricosa</name>
    <dbReference type="NCBI Taxonomy" id="182803"/>
    <lineage>
        <taxon>Eukaryota</taxon>
        <taxon>Metazoa</taxon>
        <taxon>Ecdysozoa</taxon>
        <taxon>Arthropoda</taxon>
        <taxon>Chelicerata</taxon>
        <taxon>Arachnida</taxon>
        <taxon>Araneae</taxon>
        <taxon>Araneomorphae</taxon>
        <taxon>Entelegynae</taxon>
        <taxon>Araneoidea</taxon>
        <taxon>Araneidae</taxon>
        <taxon>Araneus</taxon>
    </lineage>
</organism>
<protein>
    <submittedName>
        <fullName evidence="1">Uncharacterized protein</fullName>
    </submittedName>
</protein>
<evidence type="ECO:0000313" key="2">
    <source>
        <dbReference type="Proteomes" id="UP000499080"/>
    </source>
</evidence>